<gene>
    <name evidence="1" type="primary">LOC108037433</name>
</gene>
<proteinExistence type="predicted"/>
<evidence type="ECO:0000313" key="1">
    <source>
        <dbReference type="RefSeq" id="XP_016969478.1"/>
    </source>
</evidence>
<reference evidence="1" key="1">
    <citation type="submission" date="2025-08" db="UniProtKB">
        <authorList>
            <consortium name="RefSeq"/>
        </authorList>
    </citation>
    <scope>IDENTIFICATION</scope>
</reference>
<name>A0A6P4E2R5_DRORH</name>
<dbReference type="RefSeq" id="XP_016969478.1">
    <property type="nucleotide sequence ID" value="XM_017113989.1"/>
</dbReference>
<sequence>MISIAQWLTSLSAGFLATSQAIRYFKTANEEESPARMSSQQETAAIDVSAAEEPKILGSEQISSLLQHIFSSERKSSHVYIDAMHNRSARKQEYSLGSESLDRMLEDIMEPVGNGNSRSLAMEPAVDV</sequence>
<organism evidence="1">
    <name type="scientific">Drosophila rhopaloa</name>
    <name type="common">Fruit fly</name>
    <dbReference type="NCBI Taxonomy" id="1041015"/>
    <lineage>
        <taxon>Eukaryota</taxon>
        <taxon>Metazoa</taxon>
        <taxon>Ecdysozoa</taxon>
        <taxon>Arthropoda</taxon>
        <taxon>Hexapoda</taxon>
        <taxon>Insecta</taxon>
        <taxon>Pterygota</taxon>
        <taxon>Neoptera</taxon>
        <taxon>Endopterygota</taxon>
        <taxon>Diptera</taxon>
        <taxon>Brachycera</taxon>
        <taxon>Muscomorpha</taxon>
        <taxon>Ephydroidea</taxon>
        <taxon>Drosophilidae</taxon>
        <taxon>Drosophila</taxon>
        <taxon>Sophophora</taxon>
    </lineage>
</organism>
<dbReference type="AlphaFoldDB" id="A0A6P4E2R5"/>
<dbReference type="OrthoDB" id="7864472at2759"/>
<protein>
    <submittedName>
        <fullName evidence="1">Uncharacterized protein LOC108037433</fullName>
    </submittedName>
</protein>
<accession>A0A6P4E2R5</accession>